<evidence type="ECO:0000256" key="7">
    <source>
        <dbReference type="ARBA" id="ARBA00023010"/>
    </source>
</evidence>
<name>B9XFP4_PEDPL</name>
<keyword evidence="11" id="KW-1185">Reference proteome</keyword>
<dbReference type="InterPro" id="IPR001901">
    <property type="entry name" value="Translocase_SecE/Sec61-g"/>
</dbReference>
<organism evidence="10 11">
    <name type="scientific">Pedosphaera parvula (strain Ellin514)</name>
    <dbReference type="NCBI Taxonomy" id="320771"/>
    <lineage>
        <taxon>Bacteria</taxon>
        <taxon>Pseudomonadati</taxon>
        <taxon>Verrucomicrobiota</taxon>
        <taxon>Pedosphaerae</taxon>
        <taxon>Pedosphaerales</taxon>
        <taxon>Pedosphaeraceae</taxon>
        <taxon>Pedosphaera</taxon>
    </lineage>
</organism>
<dbReference type="NCBIfam" id="TIGR00964">
    <property type="entry name" value="secE_bact"/>
    <property type="match status" value="1"/>
</dbReference>
<keyword evidence="2 9" id="KW-0813">Transport</keyword>
<proteinExistence type="inferred from homology"/>
<dbReference type="PANTHER" id="PTHR33910">
    <property type="entry name" value="PROTEIN TRANSLOCASE SUBUNIT SECE"/>
    <property type="match status" value="1"/>
</dbReference>
<keyword evidence="8 9" id="KW-0472">Membrane</keyword>
<dbReference type="Proteomes" id="UP000003688">
    <property type="component" value="Unassembled WGS sequence"/>
</dbReference>
<reference evidence="10 11" key="1">
    <citation type="journal article" date="2011" name="J. Bacteriol.">
        <title>Genome sequence of 'Pedosphaera parvula' Ellin514, an aerobic Verrucomicrobial isolate from pasture soil.</title>
        <authorList>
            <person name="Kant R."/>
            <person name="van Passel M.W."/>
            <person name="Sangwan P."/>
            <person name="Palva A."/>
            <person name="Lucas S."/>
            <person name="Copeland A."/>
            <person name="Lapidus A."/>
            <person name="Glavina Del Rio T."/>
            <person name="Dalin E."/>
            <person name="Tice H."/>
            <person name="Bruce D."/>
            <person name="Goodwin L."/>
            <person name="Pitluck S."/>
            <person name="Chertkov O."/>
            <person name="Larimer F.W."/>
            <person name="Land M.L."/>
            <person name="Hauser L."/>
            <person name="Brettin T.S."/>
            <person name="Detter J.C."/>
            <person name="Han S."/>
            <person name="de Vos W.M."/>
            <person name="Janssen P.H."/>
            <person name="Smidt H."/>
        </authorList>
    </citation>
    <scope>NUCLEOTIDE SEQUENCE [LARGE SCALE GENOMIC DNA]</scope>
    <source>
        <strain evidence="10 11">Ellin514</strain>
    </source>
</reference>
<comment type="caution">
    <text evidence="9">Lacks conserved residue(s) required for the propagation of feature annotation.</text>
</comment>
<keyword evidence="4 9" id="KW-0812">Transmembrane</keyword>
<dbReference type="Pfam" id="PF00584">
    <property type="entry name" value="SecE"/>
    <property type="match status" value="1"/>
</dbReference>
<keyword evidence="6 9" id="KW-1133">Transmembrane helix</keyword>
<evidence type="ECO:0000256" key="1">
    <source>
        <dbReference type="ARBA" id="ARBA00004370"/>
    </source>
</evidence>
<evidence type="ECO:0000256" key="3">
    <source>
        <dbReference type="ARBA" id="ARBA00022475"/>
    </source>
</evidence>
<comment type="subcellular location">
    <subcellularLocation>
        <location evidence="1">Membrane</location>
    </subcellularLocation>
</comment>
<gene>
    <name evidence="9" type="primary">secE</name>
    <name evidence="10" type="ORF">Cflav_PD4429</name>
</gene>
<dbReference type="GO" id="GO:0008320">
    <property type="term" value="F:protein transmembrane transporter activity"/>
    <property type="evidence" value="ECO:0007669"/>
    <property type="project" value="UniProtKB-UniRule"/>
</dbReference>
<sequence length="85" mass="9920">MNNNYFIYIWIAIAVVAFAILWKQGQLLRLSNYIQETREELKKCTWPTWAELKGSTLVVMICIALIAIFTIVVDFVFASFVRWVS</sequence>
<dbReference type="GO" id="GO:0005886">
    <property type="term" value="C:plasma membrane"/>
    <property type="evidence" value="ECO:0007669"/>
    <property type="project" value="UniProtKB-UniRule"/>
</dbReference>
<dbReference type="PANTHER" id="PTHR33910:SF1">
    <property type="entry name" value="PROTEIN TRANSLOCASE SUBUNIT SECE"/>
    <property type="match status" value="1"/>
</dbReference>
<dbReference type="AlphaFoldDB" id="B9XFP4"/>
<evidence type="ECO:0000313" key="11">
    <source>
        <dbReference type="Proteomes" id="UP000003688"/>
    </source>
</evidence>
<dbReference type="InterPro" id="IPR005807">
    <property type="entry name" value="SecE_bac"/>
</dbReference>
<evidence type="ECO:0000256" key="2">
    <source>
        <dbReference type="ARBA" id="ARBA00022448"/>
    </source>
</evidence>
<dbReference type="HAMAP" id="MF_00422">
    <property type="entry name" value="SecE"/>
    <property type="match status" value="1"/>
</dbReference>
<keyword evidence="5 9" id="KW-0653">Protein transport</keyword>
<dbReference type="STRING" id="320771.Cflav_PD4429"/>
<comment type="similarity">
    <text evidence="9">Belongs to the SecE/SEC61-gamma family.</text>
</comment>
<comment type="caution">
    <text evidence="10">The sequence shown here is derived from an EMBL/GenBank/DDBJ whole genome shotgun (WGS) entry which is preliminary data.</text>
</comment>
<accession>B9XFP4</accession>
<feature type="transmembrane region" description="Helical" evidence="9">
    <location>
        <begin position="6"/>
        <end position="22"/>
    </location>
</feature>
<evidence type="ECO:0000256" key="9">
    <source>
        <dbReference type="HAMAP-Rule" id="MF_00422"/>
    </source>
</evidence>
<dbReference type="EMBL" id="ABOX02000010">
    <property type="protein sequence ID" value="EEF61408.1"/>
    <property type="molecule type" value="Genomic_DNA"/>
</dbReference>
<dbReference type="GO" id="GO:0006605">
    <property type="term" value="P:protein targeting"/>
    <property type="evidence" value="ECO:0007669"/>
    <property type="project" value="UniProtKB-UniRule"/>
</dbReference>
<dbReference type="GO" id="GO:0009306">
    <property type="term" value="P:protein secretion"/>
    <property type="evidence" value="ECO:0007669"/>
    <property type="project" value="UniProtKB-UniRule"/>
</dbReference>
<evidence type="ECO:0000256" key="4">
    <source>
        <dbReference type="ARBA" id="ARBA00022692"/>
    </source>
</evidence>
<dbReference type="RefSeq" id="WP_007414640.1">
    <property type="nucleotide sequence ID" value="NZ_ABOX02000010.1"/>
</dbReference>
<protein>
    <recommendedName>
        <fullName evidence="9">Protein translocase subunit SecE</fullName>
    </recommendedName>
</protein>
<evidence type="ECO:0000313" key="10">
    <source>
        <dbReference type="EMBL" id="EEF61408.1"/>
    </source>
</evidence>
<keyword evidence="7 9" id="KW-0811">Translocation</keyword>
<comment type="function">
    <text evidence="9">Essential subunit of the Sec protein translocation channel SecYEG. Clamps together the 2 halves of SecY. May contact the channel plug during translocation.</text>
</comment>
<dbReference type="InterPro" id="IPR038379">
    <property type="entry name" value="SecE_sf"/>
</dbReference>
<dbReference type="GO" id="GO:0043952">
    <property type="term" value="P:protein transport by the Sec complex"/>
    <property type="evidence" value="ECO:0007669"/>
    <property type="project" value="UniProtKB-UniRule"/>
</dbReference>
<dbReference type="GO" id="GO:0065002">
    <property type="term" value="P:intracellular protein transmembrane transport"/>
    <property type="evidence" value="ECO:0007669"/>
    <property type="project" value="UniProtKB-UniRule"/>
</dbReference>
<evidence type="ECO:0000256" key="6">
    <source>
        <dbReference type="ARBA" id="ARBA00022989"/>
    </source>
</evidence>
<evidence type="ECO:0000256" key="5">
    <source>
        <dbReference type="ARBA" id="ARBA00022927"/>
    </source>
</evidence>
<comment type="subunit">
    <text evidence="9">Component of the Sec protein translocase complex. Heterotrimer consisting of SecY, SecE and SecG subunits. The heterotrimers can form oligomers, although 1 heterotrimer is thought to be able to translocate proteins. Interacts with the ribosome. Interacts with SecDF, and other proteins may be involved. Interacts with SecA.</text>
</comment>
<dbReference type="Gene3D" id="1.20.5.1030">
    <property type="entry name" value="Preprotein translocase secy subunit"/>
    <property type="match status" value="1"/>
</dbReference>
<feature type="transmembrane region" description="Helical" evidence="9">
    <location>
        <begin position="57"/>
        <end position="81"/>
    </location>
</feature>
<evidence type="ECO:0000256" key="8">
    <source>
        <dbReference type="ARBA" id="ARBA00023136"/>
    </source>
</evidence>
<keyword evidence="3 9" id="KW-1003">Cell membrane</keyword>